<dbReference type="GO" id="GO:0005737">
    <property type="term" value="C:cytoplasm"/>
    <property type="evidence" value="ECO:0007669"/>
    <property type="project" value="TreeGrafter"/>
</dbReference>
<dbReference type="RefSeq" id="WP_092351238.1">
    <property type="nucleotide sequence ID" value="NZ_FOIN01000001.1"/>
</dbReference>
<accession>A0A1I0BAN7</accession>
<keyword evidence="3" id="KW-1133">Transmembrane helix</keyword>
<dbReference type="SMART" id="SM00855">
    <property type="entry name" value="PGAM"/>
    <property type="match status" value="1"/>
</dbReference>
<dbReference type="InterPro" id="IPR013078">
    <property type="entry name" value="His_Pase_superF_clade-1"/>
</dbReference>
<feature type="active site" description="Tele-phosphohistidine intermediate" evidence="1">
    <location>
        <position position="8"/>
    </location>
</feature>
<evidence type="ECO:0000313" key="4">
    <source>
        <dbReference type="EMBL" id="SET03504.1"/>
    </source>
</evidence>
<evidence type="ECO:0000256" key="2">
    <source>
        <dbReference type="PIRSR" id="PIRSR613078-2"/>
    </source>
</evidence>
<keyword evidence="5" id="KW-1185">Reference proteome</keyword>
<dbReference type="Pfam" id="PF00300">
    <property type="entry name" value="His_Phos_1"/>
    <property type="match status" value="1"/>
</dbReference>
<name>A0A1I0BAN7_9FIRM</name>
<sequence length="206" mass="24142">MKIFITRHSKTLWNQEKKLQGWKDSPLTKEGINDALLLKKRIKDISIDYCYSSPINRAKQTSEILFDHVILDDRLKEMNFGIYEGKNIAELLNDKQYDDLWNHPDDDTRLPGGESYKEVQKRLLDFIDEIYKKYSDKTIFITIHGMLFIILHGLMLGYKTCDLIKINQHVVRGCSLSEVEYDGEKFTIKYIGDDSHLATKEIISYK</sequence>
<keyword evidence="3" id="KW-0812">Transmembrane</keyword>
<dbReference type="CDD" id="cd07067">
    <property type="entry name" value="HP_PGM_like"/>
    <property type="match status" value="1"/>
</dbReference>
<dbReference type="AlphaFoldDB" id="A0A1I0BAN7"/>
<evidence type="ECO:0000256" key="1">
    <source>
        <dbReference type="PIRSR" id="PIRSR613078-1"/>
    </source>
</evidence>
<evidence type="ECO:0000256" key="3">
    <source>
        <dbReference type="SAM" id="Phobius"/>
    </source>
</evidence>
<feature type="binding site" evidence="2">
    <location>
        <begin position="7"/>
        <end position="14"/>
    </location>
    <ligand>
        <name>substrate</name>
    </ligand>
</feature>
<feature type="transmembrane region" description="Helical" evidence="3">
    <location>
        <begin position="139"/>
        <end position="158"/>
    </location>
</feature>
<dbReference type="OrthoDB" id="9781415at2"/>
<dbReference type="GeneID" id="78287074"/>
<dbReference type="Proteomes" id="UP000198558">
    <property type="component" value="Unassembled WGS sequence"/>
</dbReference>
<evidence type="ECO:0000313" key="5">
    <source>
        <dbReference type="Proteomes" id="UP000198558"/>
    </source>
</evidence>
<dbReference type="PANTHER" id="PTHR48100">
    <property type="entry name" value="BROAD-SPECIFICITY PHOSPHATASE YOR283W-RELATED"/>
    <property type="match status" value="1"/>
</dbReference>
<dbReference type="SUPFAM" id="SSF53254">
    <property type="entry name" value="Phosphoglycerate mutase-like"/>
    <property type="match status" value="1"/>
</dbReference>
<dbReference type="InterPro" id="IPR029033">
    <property type="entry name" value="His_PPase_superfam"/>
</dbReference>
<proteinExistence type="predicted"/>
<protein>
    <submittedName>
        <fullName evidence="4">Probable phosphoglycerate mutase</fullName>
    </submittedName>
</protein>
<reference evidence="5" key="1">
    <citation type="submission" date="2016-10" db="EMBL/GenBank/DDBJ databases">
        <authorList>
            <person name="Varghese N."/>
            <person name="Submissions S."/>
        </authorList>
    </citation>
    <scope>NUCLEOTIDE SEQUENCE [LARGE SCALE GENOMIC DNA]</scope>
    <source>
        <strain evidence="5">DSM 1551</strain>
    </source>
</reference>
<organism evidence="4 5">
    <name type="scientific">Thomasclavelia cocleata</name>
    <dbReference type="NCBI Taxonomy" id="69824"/>
    <lineage>
        <taxon>Bacteria</taxon>
        <taxon>Bacillati</taxon>
        <taxon>Bacillota</taxon>
        <taxon>Erysipelotrichia</taxon>
        <taxon>Erysipelotrichales</taxon>
        <taxon>Coprobacillaceae</taxon>
        <taxon>Thomasclavelia</taxon>
    </lineage>
</organism>
<dbReference type="PANTHER" id="PTHR48100:SF1">
    <property type="entry name" value="HISTIDINE PHOSPHATASE FAMILY PROTEIN-RELATED"/>
    <property type="match status" value="1"/>
</dbReference>
<dbReference type="EMBL" id="FOIN01000001">
    <property type="protein sequence ID" value="SET03504.1"/>
    <property type="molecule type" value="Genomic_DNA"/>
</dbReference>
<dbReference type="GO" id="GO:0016791">
    <property type="term" value="F:phosphatase activity"/>
    <property type="evidence" value="ECO:0007669"/>
    <property type="project" value="TreeGrafter"/>
</dbReference>
<dbReference type="PIRSF" id="PIRSF000709">
    <property type="entry name" value="6PFK_2-Ptase"/>
    <property type="match status" value="1"/>
</dbReference>
<feature type="active site" description="Proton donor/acceptor" evidence="1">
    <location>
        <position position="77"/>
    </location>
</feature>
<keyword evidence="3" id="KW-0472">Membrane</keyword>
<feature type="binding site" evidence="2">
    <location>
        <position position="57"/>
    </location>
    <ligand>
        <name>substrate</name>
    </ligand>
</feature>
<dbReference type="Gene3D" id="3.40.50.1240">
    <property type="entry name" value="Phosphoglycerate mutase-like"/>
    <property type="match status" value="1"/>
</dbReference>
<gene>
    <name evidence="4" type="ORF">SAMN04489758_10125</name>
</gene>
<dbReference type="InterPro" id="IPR050275">
    <property type="entry name" value="PGM_Phosphatase"/>
</dbReference>